<dbReference type="RefSeq" id="WP_052219168.1">
    <property type="nucleotide sequence ID" value="NZ_LGTE01000044.1"/>
</dbReference>
<evidence type="ECO:0000313" key="2">
    <source>
        <dbReference type="EMBL" id="KNZ68210.1"/>
    </source>
</evidence>
<sequence>MKEYKVIITPEAERDLQDIFRYIALELLEPRIAMNLCDSIEREILKLSSMPDRHALYKKEPWFSRGLRFFPVSNYLVFYIVRDSDSTVHVLRIMYNGRNVQKQL</sequence>
<comment type="caution">
    <text evidence="2">The sequence shown here is derived from an EMBL/GenBank/DDBJ whole genome shotgun (WGS) entry which is preliminary data.</text>
</comment>
<dbReference type="InterPro" id="IPR007712">
    <property type="entry name" value="RelE/ParE_toxin"/>
</dbReference>
<dbReference type="EMBL" id="LGTE01000044">
    <property type="protein sequence ID" value="KNZ68210.1"/>
    <property type="molecule type" value="Genomic_DNA"/>
</dbReference>
<protein>
    <submittedName>
        <fullName evidence="2">Plasmid stabilization system</fullName>
    </submittedName>
</protein>
<dbReference type="Gene3D" id="3.30.2310.20">
    <property type="entry name" value="RelE-like"/>
    <property type="match status" value="1"/>
</dbReference>
<dbReference type="InterPro" id="IPR035093">
    <property type="entry name" value="RelE/ParE_toxin_dom_sf"/>
</dbReference>
<dbReference type="Proteomes" id="UP000037175">
    <property type="component" value="Unassembled WGS sequence"/>
</dbReference>
<organism evidence="2 3">
    <name type="scientific">Thermincola ferriacetica</name>
    <dbReference type="NCBI Taxonomy" id="281456"/>
    <lineage>
        <taxon>Bacteria</taxon>
        <taxon>Bacillati</taxon>
        <taxon>Bacillota</taxon>
        <taxon>Clostridia</taxon>
        <taxon>Eubacteriales</taxon>
        <taxon>Thermincolaceae</taxon>
        <taxon>Thermincola</taxon>
    </lineage>
</organism>
<dbReference type="SUPFAM" id="SSF143011">
    <property type="entry name" value="RelE-like"/>
    <property type="match status" value="1"/>
</dbReference>
<evidence type="ECO:0000313" key="3">
    <source>
        <dbReference type="Proteomes" id="UP000037175"/>
    </source>
</evidence>
<dbReference type="Pfam" id="PF05016">
    <property type="entry name" value="ParE_toxin"/>
    <property type="match status" value="1"/>
</dbReference>
<gene>
    <name evidence="2" type="ORF">Tfer_3263</name>
</gene>
<name>A0A0L6VY81_9FIRM</name>
<keyword evidence="1" id="KW-1277">Toxin-antitoxin system</keyword>
<proteinExistence type="predicted"/>
<dbReference type="AlphaFoldDB" id="A0A0L6VY81"/>
<keyword evidence="3" id="KW-1185">Reference proteome</keyword>
<reference evidence="3" key="1">
    <citation type="submission" date="2015-07" db="EMBL/GenBank/DDBJ databases">
        <title>Complete Genome of Thermincola ferriacetica strain Z-0001T.</title>
        <authorList>
            <person name="Lusk B."/>
            <person name="Badalamenti J.P."/>
            <person name="Parameswaran P."/>
            <person name="Bond D.R."/>
            <person name="Torres C.I."/>
        </authorList>
    </citation>
    <scope>NUCLEOTIDE SEQUENCE [LARGE SCALE GENOMIC DNA]</scope>
    <source>
        <strain evidence="3">Z-0001</strain>
    </source>
</reference>
<accession>A0A0L6VY81</accession>
<evidence type="ECO:0000256" key="1">
    <source>
        <dbReference type="ARBA" id="ARBA00022649"/>
    </source>
</evidence>